<dbReference type="CDD" id="cd02440">
    <property type="entry name" value="AdoMet_MTases"/>
    <property type="match status" value="1"/>
</dbReference>
<feature type="region of interest" description="Disordered" evidence="2">
    <location>
        <begin position="1"/>
        <end position="87"/>
    </location>
</feature>
<dbReference type="RefSeq" id="XP_070869095.1">
    <property type="nucleotide sequence ID" value="XM_071008838.1"/>
</dbReference>
<name>A0ABR4DJD0_9PEZI</name>
<dbReference type="GeneID" id="98123482"/>
<evidence type="ECO:0008006" key="5">
    <source>
        <dbReference type="Google" id="ProtNLM"/>
    </source>
</evidence>
<accession>A0ABR4DJD0</accession>
<dbReference type="PANTHER" id="PTHR43591">
    <property type="entry name" value="METHYLTRANSFERASE"/>
    <property type="match status" value="1"/>
</dbReference>
<feature type="region of interest" description="Disordered" evidence="2">
    <location>
        <begin position="433"/>
        <end position="459"/>
    </location>
</feature>
<organism evidence="3 4">
    <name type="scientific">Remersonia thermophila</name>
    <dbReference type="NCBI Taxonomy" id="72144"/>
    <lineage>
        <taxon>Eukaryota</taxon>
        <taxon>Fungi</taxon>
        <taxon>Dikarya</taxon>
        <taxon>Ascomycota</taxon>
        <taxon>Pezizomycotina</taxon>
        <taxon>Sordariomycetes</taxon>
        <taxon>Sordariomycetidae</taxon>
        <taxon>Sordariales</taxon>
        <taxon>Sordariales incertae sedis</taxon>
        <taxon>Remersonia</taxon>
    </lineage>
</organism>
<dbReference type="EMBL" id="JAZGUE010000002">
    <property type="protein sequence ID" value="KAL2270371.1"/>
    <property type="molecule type" value="Genomic_DNA"/>
</dbReference>
<comment type="similarity">
    <text evidence="1">Belongs to the methyltransferase superfamily. LaeA methyltransferase family.</text>
</comment>
<dbReference type="InterPro" id="IPR029063">
    <property type="entry name" value="SAM-dependent_MTases_sf"/>
</dbReference>
<evidence type="ECO:0000313" key="3">
    <source>
        <dbReference type="EMBL" id="KAL2270371.1"/>
    </source>
</evidence>
<evidence type="ECO:0000256" key="2">
    <source>
        <dbReference type="SAM" id="MobiDB-lite"/>
    </source>
</evidence>
<dbReference type="Pfam" id="PF13489">
    <property type="entry name" value="Methyltransf_23"/>
    <property type="match status" value="1"/>
</dbReference>
<evidence type="ECO:0000313" key="4">
    <source>
        <dbReference type="Proteomes" id="UP001600064"/>
    </source>
</evidence>
<comment type="caution">
    <text evidence="3">The sequence shown here is derived from an EMBL/GenBank/DDBJ whole genome shotgun (WGS) entry which is preliminary data.</text>
</comment>
<feature type="compositionally biased region" description="Polar residues" evidence="2">
    <location>
        <begin position="1"/>
        <end position="19"/>
    </location>
</feature>
<feature type="compositionally biased region" description="Low complexity" evidence="2">
    <location>
        <begin position="72"/>
        <end position="85"/>
    </location>
</feature>
<dbReference type="PANTHER" id="PTHR43591:SF105">
    <property type="entry name" value="METHYLTRANSFERASE DOMAIN-CONTAINING PROTEIN-RELATED"/>
    <property type="match status" value="1"/>
</dbReference>
<gene>
    <name evidence="3" type="ORF">VTJ83DRAFT_2555</name>
</gene>
<sequence>MLSTAWESAGRHNSASQGPRSPVVSPVAGPSDAAVVSPEHPAMMREASDATGIEMDDDGRSSSGGSSGGGDNLSDSDSGDENNGGARSVYAMSLYPGALHAARQNGHDGATITSTRTLYAEEYDFIVENGRQYCGDYFMPIDQEEQTRQFSIHQAYLRFFDRQLTTVPLDNPRYILDIGTGIGEWAIGMAERYPRAEVFGTDIAPIQPQQQVPFNVEFHIDDAEDEWIRPADTFDLVHMRNLEGAFSDWSFIYGQAFECIRPGGWIEVLDWEDWFAGRNFSSFFPEGSATRGLMRGVLRAAEAAGKPRGAGHLSPDLLRQAGFVEVREAVYDMGVGARDGADYGQFSLYSIVMGFEAQCLRLLTKHLGWDADEVRRQCREAALETKRVVDDPQRTEPFVVKLRVVTARKPLPGGEKDQIQIAGIPRSKVVEGVNGGDAGDFSGDESTIGPRTIRSDETA</sequence>
<dbReference type="Proteomes" id="UP001600064">
    <property type="component" value="Unassembled WGS sequence"/>
</dbReference>
<dbReference type="Gene3D" id="3.40.50.150">
    <property type="entry name" value="Vaccinia Virus protein VP39"/>
    <property type="match status" value="1"/>
</dbReference>
<proteinExistence type="inferred from homology"/>
<evidence type="ECO:0000256" key="1">
    <source>
        <dbReference type="ARBA" id="ARBA00038158"/>
    </source>
</evidence>
<reference evidence="3 4" key="1">
    <citation type="journal article" date="2024" name="Commun. Biol.">
        <title>Comparative genomic analysis of thermophilic fungi reveals convergent evolutionary adaptations and gene losses.</title>
        <authorList>
            <person name="Steindorff A.S."/>
            <person name="Aguilar-Pontes M.V."/>
            <person name="Robinson A.J."/>
            <person name="Andreopoulos B."/>
            <person name="LaButti K."/>
            <person name="Kuo A."/>
            <person name="Mondo S."/>
            <person name="Riley R."/>
            <person name="Otillar R."/>
            <person name="Haridas S."/>
            <person name="Lipzen A."/>
            <person name="Grimwood J."/>
            <person name="Schmutz J."/>
            <person name="Clum A."/>
            <person name="Reid I.D."/>
            <person name="Moisan M.C."/>
            <person name="Butler G."/>
            <person name="Nguyen T.T.M."/>
            <person name="Dewar K."/>
            <person name="Conant G."/>
            <person name="Drula E."/>
            <person name="Henrissat B."/>
            <person name="Hansel C."/>
            <person name="Singer S."/>
            <person name="Hutchinson M.I."/>
            <person name="de Vries R.P."/>
            <person name="Natvig D.O."/>
            <person name="Powell A.J."/>
            <person name="Tsang A."/>
            <person name="Grigoriev I.V."/>
        </authorList>
    </citation>
    <scope>NUCLEOTIDE SEQUENCE [LARGE SCALE GENOMIC DNA]</scope>
    <source>
        <strain evidence="3 4">ATCC 22073</strain>
    </source>
</reference>
<keyword evidence="4" id="KW-1185">Reference proteome</keyword>
<protein>
    <recommendedName>
        <fullName evidence="5">S-adenosyl-L-methionine-dependent methyltransferase</fullName>
    </recommendedName>
</protein>
<dbReference type="SUPFAM" id="SSF53335">
    <property type="entry name" value="S-adenosyl-L-methionine-dependent methyltransferases"/>
    <property type="match status" value="1"/>
</dbReference>